<dbReference type="OMA" id="MVSKTCI"/>
<dbReference type="Gramene" id="TraesNOR4A03G02143590.1">
    <property type="protein sequence ID" value="TraesNOR4A03G02143590.1"/>
    <property type="gene ID" value="TraesNOR4A03G02143590"/>
</dbReference>
<evidence type="ECO:0000256" key="1">
    <source>
        <dbReference type="ARBA" id="ARBA00022729"/>
    </source>
</evidence>
<dbReference type="KEGG" id="taes:123082209"/>
<dbReference type="Gramene" id="TraesROB_scaffold_054759_01G000100.1">
    <property type="protein sequence ID" value="TraesROB_scaffold_054759_01G000100.1"/>
    <property type="gene ID" value="TraesROB_scaffold_054759_01G000100"/>
</dbReference>
<keyword evidence="1 2" id="KW-0732">Signal</keyword>
<name>A0A3B6HUL9_WHEAT</name>
<dbReference type="Gramene" id="TraesCS4A02G223000.1">
    <property type="protein sequence ID" value="TraesCS4A02G223000.1"/>
    <property type="gene ID" value="TraesCS4A02G223000"/>
</dbReference>
<dbReference type="GO" id="GO:0001709">
    <property type="term" value="P:cell fate determination"/>
    <property type="evidence" value="ECO:0000318"/>
    <property type="project" value="GO_Central"/>
</dbReference>
<feature type="signal peptide" evidence="2">
    <location>
        <begin position="1"/>
        <end position="22"/>
    </location>
</feature>
<dbReference type="Gramene" id="TraesSYM4A03G02149260.1">
    <property type="protein sequence ID" value="TraesSYM4A03G02149260.1"/>
    <property type="gene ID" value="TraesSYM4A03G02149260"/>
</dbReference>
<evidence type="ECO:0000256" key="2">
    <source>
        <dbReference type="SAM" id="SignalP"/>
    </source>
</evidence>
<proteinExistence type="predicted"/>
<dbReference type="Gramene" id="TraesARI4A03G02159250.1">
    <property type="protein sequence ID" value="TraesARI4A03G02159250.1"/>
    <property type="gene ID" value="TraesARI4A03G02159250"/>
</dbReference>
<feature type="chain" id="PRO_5043175244" evidence="2">
    <location>
        <begin position="23"/>
        <end position="132"/>
    </location>
</feature>
<dbReference type="PANTHER" id="PTHR33184">
    <property type="entry name" value="PROTEIN TAPETUM DETERMINANT 1-LIKE-RELATED"/>
    <property type="match status" value="1"/>
</dbReference>
<dbReference type="Gramene" id="TraesRN4A0100608000.1">
    <property type="protein sequence ID" value="TraesRN4A0100608000.1"/>
    <property type="gene ID" value="TraesRN4A0100608000"/>
</dbReference>
<dbReference type="Gramene" id="TraesJAG4A03G02122800.1">
    <property type="protein sequence ID" value="TraesJAG4A03G02122800.1"/>
    <property type="gene ID" value="TraesJAG4A03G02122800"/>
</dbReference>
<dbReference type="OrthoDB" id="603213at2759"/>
<dbReference type="InterPro" id="IPR040361">
    <property type="entry name" value="TPD1"/>
</dbReference>
<dbReference type="Gramene" id="TraesSTA4A03G02118280.1">
    <property type="protein sequence ID" value="TraesSTA4A03G02118280.1"/>
    <property type="gene ID" value="TraesSTA4A03G02118280"/>
</dbReference>
<dbReference type="PANTHER" id="PTHR33184:SF5">
    <property type="entry name" value="PUTATIVE-RELATED"/>
    <property type="match status" value="1"/>
</dbReference>
<protein>
    <submittedName>
        <fullName evidence="3">Uncharacterized protein</fullName>
    </submittedName>
</protein>
<sequence length="132" mass="14228">MVSKTCILVLLFVAALLHTGHAGGDPGPCELEDIRVSSVLTGRRVLNVPQHEVTVENLCSCPQSGVVMSCNLGEVKAVILDTTKIQLLNREDGLCLINSGWPIFNGKPITFTYAAKTPLDFTLYNASPECRA</sequence>
<dbReference type="Pfam" id="PF24068">
    <property type="entry name" value="TPD1_C"/>
    <property type="match status" value="1"/>
</dbReference>
<dbReference type="GeneID" id="123082209"/>
<dbReference type="Gramene" id="TraesCAD_scaffold_054612_01G000300.1">
    <property type="protein sequence ID" value="TraesCAD_scaffold_054612_01G000300.1"/>
    <property type="gene ID" value="TraesCAD_scaffold_054612_01G000300"/>
</dbReference>
<gene>
    <name evidence="3" type="primary">LOC123082209</name>
</gene>
<dbReference type="Gramene" id="TraesLDM4A03G02120300.1">
    <property type="protein sequence ID" value="TraesLDM4A03G02120300.1"/>
    <property type="gene ID" value="TraesLDM4A03G02120300"/>
</dbReference>
<dbReference type="Gramene" id="TraesMAC4A03G02121110.1">
    <property type="protein sequence ID" value="TraesMAC4A03G02121110.1"/>
    <property type="gene ID" value="TraesMAC4A03G02121110"/>
</dbReference>
<dbReference type="Gramene" id="TraesCS4A03G0594600.1">
    <property type="protein sequence ID" value="TraesCS4A03G0594600.1.CDS"/>
    <property type="gene ID" value="TraesCS4A03G0594600"/>
</dbReference>
<dbReference type="EnsemblPlants" id="TraesCS4A02G223000.1">
    <property type="protein sequence ID" value="TraesCS4A02G223000.1"/>
    <property type="gene ID" value="TraesCS4A02G223000"/>
</dbReference>
<dbReference type="AlphaFoldDB" id="A0A3B6HUL9"/>
<dbReference type="Gramene" id="TraesJUL4A03G02140830.1">
    <property type="protein sequence ID" value="TraesJUL4A03G02140830.1"/>
    <property type="gene ID" value="TraesJUL4A03G02140830"/>
</dbReference>
<reference evidence="3" key="2">
    <citation type="submission" date="2018-10" db="UniProtKB">
        <authorList>
            <consortium name="EnsemblPlants"/>
        </authorList>
    </citation>
    <scope>IDENTIFICATION</scope>
</reference>
<evidence type="ECO:0000313" key="4">
    <source>
        <dbReference type="Proteomes" id="UP000019116"/>
    </source>
</evidence>
<dbReference type="Gramene" id="TraesLAC4A03G02075550.1">
    <property type="protein sequence ID" value="TraesLAC4A03G02075550.1"/>
    <property type="gene ID" value="TraesLAC4A03G02075550"/>
</dbReference>
<accession>A0A3B6HUL9</accession>
<keyword evidence="4" id="KW-1185">Reference proteome</keyword>
<dbReference type="Gramene" id="TraesPARA_EIv1.0_1250660.1">
    <property type="protein sequence ID" value="TraesPARA_EIv1.0_1250660.1.CDS"/>
    <property type="gene ID" value="TraesPARA_EIv1.0_1250660"/>
</dbReference>
<evidence type="ECO:0000313" key="3">
    <source>
        <dbReference type="EnsemblPlants" id="TraesCS4A02G223000.1"/>
    </source>
</evidence>
<organism evidence="3">
    <name type="scientific">Triticum aestivum</name>
    <name type="common">Wheat</name>
    <dbReference type="NCBI Taxonomy" id="4565"/>
    <lineage>
        <taxon>Eukaryota</taxon>
        <taxon>Viridiplantae</taxon>
        <taxon>Streptophyta</taxon>
        <taxon>Embryophyta</taxon>
        <taxon>Tracheophyta</taxon>
        <taxon>Spermatophyta</taxon>
        <taxon>Magnoliopsida</taxon>
        <taxon>Liliopsida</taxon>
        <taxon>Poales</taxon>
        <taxon>Poaceae</taxon>
        <taxon>BOP clade</taxon>
        <taxon>Pooideae</taxon>
        <taxon>Triticodae</taxon>
        <taxon>Triticeae</taxon>
        <taxon>Triticinae</taxon>
        <taxon>Triticum</taxon>
    </lineage>
</organism>
<dbReference type="Gramene" id="TraesWEE_scaffold_133808_01G000100.1">
    <property type="protein sequence ID" value="TraesWEE_scaffold_133808_01G000100.1"/>
    <property type="gene ID" value="TraesWEE_scaffold_133808_01G000100"/>
</dbReference>
<dbReference type="RefSeq" id="XP_044360524.1">
    <property type="nucleotide sequence ID" value="XM_044504589.1"/>
</dbReference>
<reference evidence="3" key="1">
    <citation type="submission" date="2018-08" db="EMBL/GenBank/DDBJ databases">
        <authorList>
            <person name="Rossello M."/>
        </authorList>
    </citation>
    <scope>NUCLEOTIDE SEQUENCE [LARGE SCALE GENOMIC DNA]</scope>
    <source>
        <strain evidence="3">cv. Chinese Spring</strain>
    </source>
</reference>
<dbReference type="Proteomes" id="UP000019116">
    <property type="component" value="Chromosome 4A"/>
</dbReference>
<dbReference type="Gramene" id="TraesCLE_scaffold_058252_01G000300.1">
    <property type="protein sequence ID" value="TraesCLE_scaffold_058252_01G000300.1"/>
    <property type="gene ID" value="TraesCLE_scaffold_058252_01G000300"/>
</dbReference>